<protein>
    <submittedName>
        <fullName evidence="1">Thiamine biosynthesis protein ThiS</fullName>
    </submittedName>
</protein>
<dbReference type="Pfam" id="PF02597">
    <property type="entry name" value="ThiS"/>
    <property type="match status" value="1"/>
</dbReference>
<dbReference type="InterPro" id="IPR016155">
    <property type="entry name" value="Mopterin_synth/thiamin_S_b"/>
</dbReference>
<dbReference type="NCBIfam" id="TIGR01683">
    <property type="entry name" value="thiS"/>
    <property type="match status" value="1"/>
</dbReference>
<reference evidence="1 2" key="1">
    <citation type="submission" date="2016-10" db="EMBL/GenBank/DDBJ databases">
        <title>Rhodobacter sp. LPB0142, isolated from sea water.</title>
        <authorList>
            <person name="Kim E."/>
            <person name="Yi H."/>
        </authorList>
    </citation>
    <scope>NUCLEOTIDE SEQUENCE [LARGE SCALE GENOMIC DNA]</scope>
    <source>
        <strain evidence="1 2">LPB0142</strain>
    </source>
</reference>
<dbReference type="InterPro" id="IPR012675">
    <property type="entry name" value="Beta-grasp_dom_sf"/>
</dbReference>
<organism evidence="1 2">
    <name type="scientific">Rhodobacter xanthinilyticus</name>
    <dbReference type="NCBI Taxonomy" id="1850250"/>
    <lineage>
        <taxon>Bacteria</taxon>
        <taxon>Pseudomonadati</taxon>
        <taxon>Pseudomonadota</taxon>
        <taxon>Alphaproteobacteria</taxon>
        <taxon>Rhodobacterales</taxon>
        <taxon>Rhodobacter group</taxon>
        <taxon>Rhodobacter</taxon>
    </lineage>
</organism>
<keyword evidence="2" id="KW-1185">Reference proteome</keyword>
<gene>
    <name evidence="1" type="ORF">LPB142_15405</name>
</gene>
<accession>A0A1D9MFJ3</accession>
<dbReference type="Proteomes" id="UP000176562">
    <property type="component" value="Chromosome"/>
</dbReference>
<dbReference type="InterPro" id="IPR003749">
    <property type="entry name" value="ThiS/MoaD-like"/>
</dbReference>
<name>A0A1D9MFJ3_9RHOB</name>
<proteinExistence type="predicted"/>
<evidence type="ECO:0000313" key="1">
    <source>
        <dbReference type="EMBL" id="AOZ70548.1"/>
    </source>
</evidence>
<dbReference type="EMBL" id="CP017781">
    <property type="protein sequence ID" value="AOZ70548.1"/>
    <property type="molecule type" value="Genomic_DNA"/>
</dbReference>
<dbReference type="KEGG" id="rhp:LPB142_15405"/>
<dbReference type="RefSeq" id="WP_071166894.1">
    <property type="nucleotide sequence ID" value="NZ_CP017781.1"/>
</dbReference>
<dbReference type="SUPFAM" id="SSF54285">
    <property type="entry name" value="MoaD/ThiS"/>
    <property type="match status" value="1"/>
</dbReference>
<dbReference type="InterPro" id="IPR010035">
    <property type="entry name" value="Thi_S"/>
</dbReference>
<dbReference type="Gene3D" id="3.10.20.30">
    <property type="match status" value="1"/>
</dbReference>
<sequence length="65" mass="6530">MRIELNGETVETGAETLADLLAERGLGPEGVATALDGAFVARAARAAARLAPGARVEVLAPMQGG</sequence>
<dbReference type="STRING" id="1850250.LPB142_15405"/>
<evidence type="ECO:0000313" key="2">
    <source>
        <dbReference type="Proteomes" id="UP000176562"/>
    </source>
</evidence>
<dbReference type="AlphaFoldDB" id="A0A1D9MFJ3"/>